<keyword evidence="5 7" id="KW-1133">Transmembrane helix</keyword>
<feature type="transmembrane region" description="Helical" evidence="7">
    <location>
        <begin position="238"/>
        <end position="263"/>
    </location>
</feature>
<feature type="transmembrane region" description="Helical" evidence="7">
    <location>
        <begin position="92"/>
        <end position="114"/>
    </location>
</feature>
<dbReference type="GO" id="GO:0005886">
    <property type="term" value="C:plasma membrane"/>
    <property type="evidence" value="ECO:0007669"/>
    <property type="project" value="UniProtKB-SubCell"/>
</dbReference>
<dbReference type="PANTHER" id="PTHR42925">
    <property type="entry name" value="MULTIDRUG AND TOXIN EFFLUX PROTEIN MATE FAMILY"/>
    <property type="match status" value="1"/>
</dbReference>
<feature type="transmembrane region" description="Helical" evidence="7">
    <location>
        <begin position="166"/>
        <end position="187"/>
    </location>
</feature>
<evidence type="ECO:0000256" key="7">
    <source>
        <dbReference type="SAM" id="Phobius"/>
    </source>
</evidence>
<feature type="transmembrane region" description="Helical" evidence="7">
    <location>
        <begin position="134"/>
        <end position="159"/>
    </location>
</feature>
<keyword evidence="6 7" id="KW-0472">Membrane</keyword>
<evidence type="ECO:0000313" key="8">
    <source>
        <dbReference type="EMBL" id="AEV29731.1"/>
    </source>
</evidence>
<evidence type="ECO:0000256" key="5">
    <source>
        <dbReference type="ARBA" id="ARBA00022989"/>
    </source>
</evidence>
<evidence type="ECO:0000256" key="4">
    <source>
        <dbReference type="ARBA" id="ARBA00022692"/>
    </source>
</evidence>
<protein>
    <submittedName>
        <fullName evidence="8">Putative efflux protein, MATE family</fullName>
    </submittedName>
</protein>
<evidence type="ECO:0000256" key="3">
    <source>
        <dbReference type="ARBA" id="ARBA00022475"/>
    </source>
</evidence>
<dbReference type="RefSeq" id="WP_014270574.1">
    <property type="nucleotide sequence ID" value="NC_016633.1"/>
</dbReference>
<dbReference type="InterPro" id="IPR002528">
    <property type="entry name" value="MATE_fam"/>
</dbReference>
<name>G8QYV4_SPHPG</name>
<dbReference type="AlphaFoldDB" id="G8QYV4"/>
<keyword evidence="2" id="KW-0813">Transport</keyword>
<organism evidence="8 9">
    <name type="scientific">Sphaerochaeta pleomorpha (strain ATCC BAA-1885 / DSM 22778 / Grapes)</name>
    <dbReference type="NCBI Taxonomy" id="158190"/>
    <lineage>
        <taxon>Bacteria</taxon>
        <taxon>Pseudomonadati</taxon>
        <taxon>Spirochaetota</taxon>
        <taxon>Spirochaetia</taxon>
        <taxon>Spirochaetales</taxon>
        <taxon>Sphaerochaetaceae</taxon>
        <taxon>Sphaerochaeta</taxon>
    </lineage>
</organism>
<dbReference type="Proteomes" id="UP000005632">
    <property type="component" value="Chromosome"/>
</dbReference>
<keyword evidence="3" id="KW-1003">Cell membrane</keyword>
<feature type="transmembrane region" description="Helical" evidence="7">
    <location>
        <begin position="193"/>
        <end position="217"/>
    </location>
</feature>
<gene>
    <name evidence="8" type="ordered locus">SpiGrapes_1938</name>
</gene>
<reference evidence="8 9" key="1">
    <citation type="submission" date="2011-11" db="EMBL/GenBank/DDBJ databases">
        <title>Complete sequence of Spirochaeta sp. grapes.</title>
        <authorList>
            <consortium name="US DOE Joint Genome Institute"/>
            <person name="Lucas S."/>
            <person name="Han J."/>
            <person name="Lapidus A."/>
            <person name="Cheng J.-F."/>
            <person name="Goodwin L."/>
            <person name="Pitluck S."/>
            <person name="Peters L."/>
            <person name="Ovchinnikova G."/>
            <person name="Munk A.C."/>
            <person name="Detter J.C."/>
            <person name="Han C."/>
            <person name="Tapia R."/>
            <person name="Land M."/>
            <person name="Hauser L."/>
            <person name="Kyrpides N."/>
            <person name="Ivanova N."/>
            <person name="Pagani I."/>
            <person name="Ritalahtilisa K."/>
            <person name="Loeffler F."/>
            <person name="Woyke T."/>
        </authorList>
    </citation>
    <scope>NUCLEOTIDE SEQUENCE [LARGE SCALE GENOMIC DNA]</scope>
    <source>
        <strain evidence="9">ATCC BAA-1885 / DSM 22778 / Grapes</strain>
    </source>
</reference>
<proteinExistence type="predicted"/>
<evidence type="ECO:0000256" key="2">
    <source>
        <dbReference type="ARBA" id="ARBA00022448"/>
    </source>
</evidence>
<dbReference type="KEGG" id="sgp:SpiGrapes_1938"/>
<sequence>MTTKIADSRKEFLLKTFAIAIPVVIQNLLSNSLSFVDTLMIGQLGEASIAAVGLANQMFFLISLFFFGITSGSSIFLSQYWGAKNLDGIQKVLGLSISIAATGALLFSIASFAIPRSIMHVFTYDEAVVSIGSTYLRIVAFSYIASSISQIFGTALRVIGKAKTPLAVAVVSLAVNALGNYLLIFGIGPFPRMGVAGAALATSFSRILEIVLLLYFIYHKYPTVSIQSRNAFRWKKQFILRVVPTCTPVILNELFWALGMIAYKIAYSKMGVEAIAAVNVTESIASLFFVAMMGISNATVIMIGIKIGEKEEDLARLYAKRFILIALATGVLSGLLESQLALPFTRLFNIGSSVKTMALYCLYANALLLPIKSINMSVIVGILRAGGDTKFSMFAEMFGVWCVGVPLAFIGSMVLHLSIWNLYLLLGMEEVVKIIIGLSRVRAGKWIHDLTEKPSLT</sequence>
<dbReference type="EMBL" id="CP003155">
    <property type="protein sequence ID" value="AEV29731.1"/>
    <property type="molecule type" value="Genomic_DNA"/>
</dbReference>
<feature type="transmembrane region" description="Helical" evidence="7">
    <location>
        <begin position="283"/>
        <end position="305"/>
    </location>
</feature>
<keyword evidence="9" id="KW-1185">Reference proteome</keyword>
<dbReference type="PIRSF" id="PIRSF006603">
    <property type="entry name" value="DinF"/>
    <property type="match status" value="1"/>
</dbReference>
<dbReference type="HOGENOM" id="CLU_012893_5_1_12"/>
<dbReference type="PANTHER" id="PTHR42925:SF2">
    <property type="entry name" value="NA+ DRIVEN MULTIDRUG EFFLUX PUMP"/>
    <property type="match status" value="1"/>
</dbReference>
<evidence type="ECO:0000313" key="9">
    <source>
        <dbReference type="Proteomes" id="UP000005632"/>
    </source>
</evidence>
<feature type="transmembrane region" description="Helical" evidence="7">
    <location>
        <begin position="356"/>
        <end position="386"/>
    </location>
</feature>
<keyword evidence="4 7" id="KW-0812">Transmembrane</keyword>
<dbReference type="InterPro" id="IPR048279">
    <property type="entry name" value="MdtK-like"/>
</dbReference>
<dbReference type="STRING" id="158190.SpiGrapes_1938"/>
<dbReference type="NCBIfam" id="TIGR00797">
    <property type="entry name" value="matE"/>
    <property type="match status" value="1"/>
</dbReference>
<feature type="transmembrane region" description="Helical" evidence="7">
    <location>
        <begin position="398"/>
        <end position="423"/>
    </location>
</feature>
<feature type="transmembrane region" description="Helical" evidence="7">
    <location>
        <begin position="317"/>
        <end position="336"/>
    </location>
</feature>
<feature type="transmembrane region" description="Helical" evidence="7">
    <location>
        <begin position="49"/>
        <end position="71"/>
    </location>
</feature>
<comment type="subcellular location">
    <subcellularLocation>
        <location evidence="1">Cell membrane</location>
        <topology evidence="1">Multi-pass membrane protein</topology>
    </subcellularLocation>
</comment>
<accession>G8QYV4</accession>
<dbReference type="GO" id="GO:0015297">
    <property type="term" value="F:antiporter activity"/>
    <property type="evidence" value="ECO:0007669"/>
    <property type="project" value="InterPro"/>
</dbReference>
<dbReference type="OrthoDB" id="9780160at2"/>
<dbReference type="CDD" id="cd13134">
    <property type="entry name" value="MATE_like_8"/>
    <property type="match status" value="1"/>
</dbReference>
<dbReference type="Pfam" id="PF01554">
    <property type="entry name" value="MatE"/>
    <property type="match status" value="2"/>
</dbReference>
<dbReference type="eggNOG" id="COG0534">
    <property type="taxonomic scope" value="Bacteria"/>
</dbReference>
<feature type="transmembrane region" description="Helical" evidence="7">
    <location>
        <begin position="12"/>
        <end position="29"/>
    </location>
</feature>
<evidence type="ECO:0000256" key="1">
    <source>
        <dbReference type="ARBA" id="ARBA00004651"/>
    </source>
</evidence>
<dbReference type="InterPro" id="IPR047135">
    <property type="entry name" value="YsiQ"/>
</dbReference>
<dbReference type="GO" id="GO:0042910">
    <property type="term" value="F:xenobiotic transmembrane transporter activity"/>
    <property type="evidence" value="ECO:0007669"/>
    <property type="project" value="InterPro"/>
</dbReference>
<evidence type="ECO:0000256" key="6">
    <source>
        <dbReference type="ARBA" id="ARBA00023136"/>
    </source>
</evidence>